<feature type="active site" description="Glycyl thioester intermediate" evidence="6">
    <location>
        <position position="973"/>
    </location>
</feature>
<feature type="domain" description="HECT" evidence="8">
    <location>
        <begin position="673"/>
        <end position="1005"/>
    </location>
</feature>
<dbReference type="Pfam" id="PF00632">
    <property type="entry name" value="HECT"/>
    <property type="match status" value="1"/>
</dbReference>
<name>A0A165ISU7_EXIGL</name>
<dbReference type="FunCoup" id="A0A165ISU7">
    <property type="interactions" value="251"/>
</dbReference>
<dbReference type="GO" id="GO:0006511">
    <property type="term" value="P:ubiquitin-dependent protein catabolic process"/>
    <property type="evidence" value="ECO:0007669"/>
    <property type="project" value="TreeGrafter"/>
</dbReference>
<sequence length="1005" mass="111430">MFGFGNEGRKRMNLGGVSSAASHTAILDQAKARREERQSAKRQLDSAIMLQTWWRATSARAIVRRDLQAAFDAGSHADSVHWTRCLVFGGVSDERLAKWSTVMSQDNFALLIQPFAGPQRDSWLVLVRRVSMMLVQSVSRAPESQHSAAHFPVLNVLLSAPEMQKLLPDVGQTVSKSVTDYMCARAFVALIAAAFTRIPPTRKSPSLGPLALLSTRPFSSYAPGSQEYATLQSQYLQNVMTLPLLPNRIPIASLGTFSASLPLTSLESVDAVALVNSLEPLARVHLLANLATFVPASTYPSRSPATLAAYLSLLNLLVASLPAASLEPPTASKPTSSGDVDSDDEYTAPAEVGGTLLRLLDNKTSARVNGLVGPAHLSALLKLASNGVSVVHGLLANACALWPASRSRILGAAVAQGGAPLVKGLWRDWVRGSPIGLEPDPRLLTDPAHAPHWPSFLFLLQIYAQMLLTMGDEEFFVTLATPNAPRNPLTLDEVSALTKKALNVAFVLYWHEDQAGVKDGLVPGLSMRWEGVRADATHFLQSIHARDSRRPFMPPDYWLLTSQIDVTSFIEAAVLEDIQLTAPDDETQRQYTGALSKRQIAFVSPRLGVLHNIPFALPFEIRVAIFRHFVRNDMMRLGIDPHGMSHRRHKTVIRRDRIAEDGFDQLNDLGPALKGTLSITFVDQFGREEAGIDGGGVFKEFLTALSKEVFNADRGLWMTTSQHELYPSSTSYATEPHHLNWYRFIGRILGKALYQGILVEVAFASFFLAKWLEKQSFLDDLASLDRELYNGLIFLKHYQGNPEDLSLNFSVNEDDLGVTRTINLIPNGVNIPVTRENRLQYIHLVCHHRLTRQIRKQSVAFFEGLSEIIDQKWLRMFNQQELQILVAGVNAEVDVDDLRQHTNYGGVYDDNEETITAFWKVVKSFDASQRRQLLRFVTSCSRPPLLGFKELVPLFSIRDAGNDELRLPTASTCVNLLKLPRYKSEHILRQKLLQAISSNAGFDLS</sequence>
<dbReference type="PANTHER" id="PTHR45700:SF2">
    <property type="entry name" value="UBIQUITIN-PROTEIN LIGASE E3C"/>
    <property type="match status" value="1"/>
</dbReference>
<keyword evidence="4" id="KW-0808">Transferase</keyword>
<evidence type="ECO:0000256" key="4">
    <source>
        <dbReference type="ARBA" id="ARBA00022679"/>
    </source>
</evidence>
<keyword evidence="5 6" id="KW-0833">Ubl conjugation pathway</keyword>
<dbReference type="PANTHER" id="PTHR45700">
    <property type="entry name" value="UBIQUITIN-PROTEIN LIGASE E3C"/>
    <property type="match status" value="1"/>
</dbReference>
<dbReference type="Proteomes" id="UP000077266">
    <property type="component" value="Unassembled WGS sequence"/>
</dbReference>
<protein>
    <recommendedName>
        <fullName evidence="3">HECT-type E3 ubiquitin transferase</fullName>
        <ecNumber evidence="3">2.3.2.26</ecNumber>
    </recommendedName>
</protein>
<comment type="catalytic activity">
    <reaction evidence="1">
        <text>S-ubiquitinyl-[E2 ubiquitin-conjugating enzyme]-L-cysteine + [acceptor protein]-L-lysine = [E2 ubiquitin-conjugating enzyme]-L-cysteine + N(6)-ubiquitinyl-[acceptor protein]-L-lysine.</text>
        <dbReference type="EC" id="2.3.2.26"/>
    </reaction>
</comment>
<evidence type="ECO:0000256" key="2">
    <source>
        <dbReference type="ARBA" id="ARBA00004906"/>
    </source>
</evidence>
<dbReference type="STRING" id="1314781.A0A165ISU7"/>
<evidence type="ECO:0000259" key="8">
    <source>
        <dbReference type="PROSITE" id="PS50237"/>
    </source>
</evidence>
<dbReference type="AlphaFoldDB" id="A0A165ISU7"/>
<comment type="pathway">
    <text evidence="2">Protein modification; protein ubiquitination.</text>
</comment>
<dbReference type="PROSITE" id="PS50237">
    <property type="entry name" value="HECT"/>
    <property type="match status" value="1"/>
</dbReference>
<feature type="region of interest" description="Disordered" evidence="7">
    <location>
        <begin position="326"/>
        <end position="345"/>
    </location>
</feature>
<evidence type="ECO:0000256" key="5">
    <source>
        <dbReference type="ARBA" id="ARBA00022786"/>
    </source>
</evidence>
<dbReference type="EC" id="2.3.2.26" evidence="3"/>
<dbReference type="Gene3D" id="3.90.1750.10">
    <property type="entry name" value="Hect, E3 ligase catalytic domains"/>
    <property type="match status" value="1"/>
</dbReference>
<dbReference type="CDD" id="cd23766">
    <property type="entry name" value="IQCG"/>
    <property type="match status" value="1"/>
</dbReference>
<dbReference type="Gene3D" id="3.30.2410.10">
    <property type="entry name" value="Hect, E3 ligase catalytic domain"/>
    <property type="match status" value="1"/>
</dbReference>
<accession>A0A165ISU7</accession>
<dbReference type="SUPFAM" id="SSF56204">
    <property type="entry name" value="Hect, E3 ligase catalytic domain"/>
    <property type="match status" value="1"/>
</dbReference>
<dbReference type="FunFam" id="3.30.2160.10:FF:000002">
    <property type="entry name" value="Putative Ubiquitin-protein ligase E3C"/>
    <property type="match status" value="1"/>
</dbReference>
<dbReference type="GO" id="GO:0061630">
    <property type="term" value="F:ubiquitin protein ligase activity"/>
    <property type="evidence" value="ECO:0007669"/>
    <property type="project" value="UniProtKB-EC"/>
</dbReference>
<dbReference type="CDD" id="cd00078">
    <property type="entry name" value="HECTc"/>
    <property type="match status" value="1"/>
</dbReference>
<dbReference type="InterPro" id="IPR000569">
    <property type="entry name" value="HECT_dom"/>
</dbReference>
<gene>
    <name evidence="9" type="ORF">EXIGLDRAFT_835421</name>
</gene>
<evidence type="ECO:0000256" key="7">
    <source>
        <dbReference type="SAM" id="MobiDB-lite"/>
    </source>
</evidence>
<organism evidence="9 10">
    <name type="scientific">Exidia glandulosa HHB12029</name>
    <dbReference type="NCBI Taxonomy" id="1314781"/>
    <lineage>
        <taxon>Eukaryota</taxon>
        <taxon>Fungi</taxon>
        <taxon>Dikarya</taxon>
        <taxon>Basidiomycota</taxon>
        <taxon>Agaricomycotina</taxon>
        <taxon>Agaricomycetes</taxon>
        <taxon>Auriculariales</taxon>
        <taxon>Exidiaceae</taxon>
        <taxon>Exidia</taxon>
    </lineage>
</organism>
<evidence type="ECO:0000256" key="1">
    <source>
        <dbReference type="ARBA" id="ARBA00000885"/>
    </source>
</evidence>
<evidence type="ECO:0000313" key="10">
    <source>
        <dbReference type="Proteomes" id="UP000077266"/>
    </source>
</evidence>
<dbReference type="GO" id="GO:0000209">
    <property type="term" value="P:protein polyubiquitination"/>
    <property type="evidence" value="ECO:0007669"/>
    <property type="project" value="InterPro"/>
</dbReference>
<dbReference type="OrthoDB" id="8068875at2759"/>
<dbReference type="InterPro" id="IPR044611">
    <property type="entry name" value="E3A/B/C-like"/>
</dbReference>
<dbReference type="InterPro" id="IPR035983">
    <property type="entry name" value="Hect_E3_ubiquitin_ligase"/>
</dbReference>
<dbReference type="Gene3D" id="3.30.2160.10">
    <property type="entry name" value="Hect, E3 ligase catalytic domain"/>
    <property type="match status" value="1"/>
</dbReference>
<keyword evidence="10" id="KW-1185">Reference proteome</keyword>
<evidence type="ECO:0000256" key="6">
    <source>
        <dbReference type="PROSITE-ProRule" id="PRU00104"/>
    </source>
</evidence>
<reference evidence="9 10" key="1">
    <citation type="journal article" date="2016" name="Mol. Biol. Evol.">
        <title>Comparative Genomics of Early-Diverging Mushroom-Forming Fungi Provides Insights into the Origins of Lignocellulose Decay Capabilities.</title>
        <authorList>
            <person name="Nagy L.G."/>
            <person name="Riley R."/>
            <person name="Tritt A."/>
            <person name="Adam C."/>
            <person name="Daum C."/>
            <person name="Floudas D."/>
            <person name="Sun H."/>
            <person name="Yadav J.S."/>
            <person name="Pangilinan J."/>
            <person name="Larsson K.H."/>
            <person name="Matsuura K."/>
            <person name="Barry K."/>
            <person name="Labutti K."/>
            <person name="Kuo R."/>
            <person name="Ohm R.A."/>
            <person name="Bhattacharya S.S."/>
            <person name="Shirouzu T."/>
            <person name="Yoshinaga Y."/>
            <person name="Martin F.M."/>
            <person name="Grigoriev I.V."/>
            <person name="Hibbett D.S."/>
        </authorList>
    </citation>
    <scope>NUCLEOTIDE SEQUENCE [LARGE SCALE GENOMIC DNA]</scope>
    <source>
        <strain evidence="9 10">HHB12029</strain>
    </source>
</reference>
<evidence type="ECO:0000313" key="9">
    <source>
        <dbReference type="EMBL" id="KZV93827.1"/>
    </source>
</evidence>
<dbReference type="FunFam" id="3.30.2410.10:FF:000017">
    <property type="entry name" value="E3 ubiquitin-protein ligase UPL7"/>
    <property type="match status" value="1"/>
</dbReference>
<dbReference type="SMART" id="SM00119">
    <property type="entry name" value="HECTc"/>
    <property type="match status" value="1"/>
</dbReference>
<dbReference type="EMBL" id="KV425983">
    <property type="protein sequence ID" value="KZV93827.1"/>
    <property type="molecule type" value="Genomic_DNA"/>
</dbReference>
<dbReference type="InParanoid" id="A0A165ISU7"/>
<proteinExistence type="predicted"/>
<evidence type="ECO:0000256" key="3">
    <source>
        <dbReference type="ARBA" id="ARBA00012485"/>
    </source>
</evidence>